<dbReference type="Gene3D" id="1.10.357.10">
    <property type="entry name" value="Tetracycline Repressor, domain 2"/>
    <property type="match status" value="1"/>
</dbReference>
<dbReference type="SUPFAM" id="SSF46689">
    <property type="entry name" value="Homeodomain-like"/>
    <property type="match status" value="1"/>
</dbReference>
<reference evidence="2" key="1">
    <citation type="submission" date="2017-03" db="EMBL/GenBank/DDBJ databases">
        <authorList>
            <person name="Monnet C."/>
        </authorList>
    </citation>
    <scope>NUCLEOTIDE SEQUENCE [LARGE SCALE GENOMIC DNA]</scope>
    <source>
        <strain evidence="2">ATCC 49514</strain>
    </source>
</reference>
<dbReference type="AlphaFoldDB" id="A0A2H1JJM5"/>
<sequence>MLLDEEPGQLTLRRIADEAGYSRQAVHTNFGNLNGILTAVALEGLGIDSDPDGLTEQLGDPTPLGVEELRGRVLSLVTRIDSERVLLGRIAHAPDLPSLSEALLQAARRIFDLRRPTIGLGDLDKLASSFLLGGFANVLRDWVRGELEATPEAITDIITGRIAEVGELA</sequence>
<name>A0A2H1JJM5_9MICO</name>
<keyword evidence="2" id="KW-1185">Reference proteome</keyword>
<gene>
    <name evidence="1" type="ORF">BI49514_02038</name>
</gene>
<evidence type="ECO:0000313" key="1">
    <source>
        <dbReference type="EMBL" id="SMX87332.1"/>
    </source>
</evidence>
<dbReference type="EMBL" id="FXYX01000013">
    <property type="protein sequence ID" value="SMX87332.1"/>
    <property type="molecule type" value="Genomic_DNA"/>
</dbReference>
<protein>
    <recommendedName>
        <fullName evidence="3">Transcriptional regulator, TetR family</fullName>
    </recommendedName>
</protein>
<evidence type="ECO:0008006" key="3">
    <source>
        <dbReference type="Google" id="ProtNLM"/>
    </source>
</evidence>
<dbReference type="Proteomes" id="UP000234382">
    <property type="component" value="Unassembled WGS sequence"/>
</dbReference>
<proteinExistence type="predicted"/>
<accession>A0A2H1JJM5</accession>
<evidence type="ECO:0000313" key="2">
    <source>
        <dbReference type="Proteomes" id="UP000234382"/>
    </source>
</evidence>
<dbReference type="InterPro" id="IPR009057">
    <property type="entry name" value="Homeodomain-like_sf"/>
</dbReference>
<organism evidence="1 2">
    <name type="scientific">Brevibacterium iodinum ATCC 49514</name>
    <dbReference type="NCBI Taxonomy" id="1255616"/>
    <lineage>
        <taxon>Bacteria</taxon>
        <taxon>Bacillati</taxon>
        <taxon>Actinomycetota</taxon>
        <taxon>Actinomycetes</taxon>
        <taxon>Micrococcales</taxon>
        <taxon>Brevibacteriaceae</taxon>
        <taxon>Brevibacterium</taxon>
    </lineage>
</organism>